<dbReference type="Proteomes" id="UP000838412">
    <property type="component" value="Chromosome 9"/>
</dbReference>
<dbReference type="AlphaFoldDB" id="A0A8K0ADJ0"/>
<keyword evidence="2" id="KW-1185">Reference proteome</keyword>
<dbReference type="EMBL" id="OV696694">
    <property type="protein sequence ID" value="CAH1273349.1"/>
    <property type="molecule type" value="Genomic_DNA"/>
</dbReference>
<organism evidence="1 2">
    <name type="scientific">Branchiostoma lanceolatum</name>
    <name type="common">Common lancelet</name>
    <name type="synonym">Amphioxus lanceolatum</name>
    <dbReference type="NCBI Taxonomy" id="7740"/>
    <lineage>
        <taxon>Eukaryota</taxon>
        <taxon>Metazoa</taxon>
        <taxon>Chordata</taxon>
        <taxon>Cephalochordata</taxon>
        <taxon>Leptocardii</taxon>
        <taxon>Amphioxiformes</taxon>
        <taxon>Branchiostomatidae</taxon>
        <taxon>Branchiostoma</taxon>
    </lineage>
</organism>
<name>A0A8K0ADJ0_BRALA</name>
<evidence type="ECO:0000313" key="2">
    <source>
        <dbReference type="Proteomes" id="UP000838412"/>
    </source>
</evidence>
<reference evidence="1" key="1">
    <citation type="submission" date="2022-01" db="EMBL/GenBank/DDBJ databases">
        <authorList>
            <person name="Braso-Vives M."/>
        </authorList>
    </citation>
    <scope>NUCLEOTIDE SEQUENCE</scope>
</reference>
<proteinExistence type="predicted"/>
<sequence>MRWEGMSWIRTPLPADGTCLLRGQGVVTVGDPERSGERGWEGPPLLAMAVPWSGAEPSAKVNTCSLVVCVIGTKSGGGLVVRHCLDHVDNP</sequence>
<evidence type="ECO:0000313" key="1">
    <source>
        <dbReference type="EMBL" id="CAH1273349.1"/>
    </source>
</evidence>
<accession>A0A8K0ADJ0</accession>
<protein>
    <submittedName>
        <fullName evidence="1">Hypp5097 protein</fullName>
    </submittedName>
</protein>
<gene>
    <name evidence="1" type="primary">Hypp5097</name>
    <name evidence="1" type="ORF">BLAG_LOCUS24716</name>
</gene>
<dbReference type="OrthoDB" id="6247875at2759"/>